<accession>A0A5K7XFH0</accession>
<dbReference type="Proteomes" id="UP000326837">
    <property type="component" value="Chromosome"/>
</dbReference>
<proteinExistence type="predicted"/>
<organism evidence="1 2">
    <name type="scientific">Lacipirellula parvula</name>
    <dbReference type="NCBI Taxonomy" id="2650471"/>
    <lineage>
        <taxon>Bacteria</taxon>
        <taxon>Pseudomonadati</taxon>
        <taxon>Planctomycetota</taxon>
        <taxon>Planctomycetia</taxon>
        <taxon>Pirellulales</taxon>
        <taxon>Lacipirellulaceae</taxon>
        <taxon>Lacipirellula</taxon>
    </lineage>
</organism>
<name>A0A5K7XFH0_9BACT</name>
<sequence>MDGFPPALLAAFSVSEGEAIRSWWATLGDVDRDRIIELWDERLEVCFFAPQADEAGRADEWSQLPEVEGGRFVPHDDSGAREWGPGYFEYLLQHPEFVITYEPELHKLYPTCTQHAVARACVTSGSVPVQFSCPVNMHDCPLLRLRGGRLTRAKVN</sequence>
<dbReference type="AlphaFoldDB" id="A0A5K7XFH0"/>
<dbReference type="EMBL" id="AP021861">
    <property type="protein sequence ID" value="BBO34742.1"/>
    <property type="molecule type" value="Genomic_DNA"/>
</dbReference>
<evidence type="ECO:0000313" key="1">
    <source>
        <dbReference type="EMBL" id="BBO34742.1"/>
    </source>
</evidence>
<reference evidence="2" key="1">
    <citation type="submission" date="2019-10" db="EMBL/GenBank/DDBJ databases">
        <title>Lacipirellula parvula gen. nov., sp. nov., representing a lineage of planctomycetes widespread in freshwater anoxic habitats, and description of the family Lacipirellulaceae.</title>
        <authorList>
            <person name="Dedysh S.N."/>
            <person name="Kulichevskaya I.S."/>
            <person name="Beletsky A.V."/>
            <person name="Rakitin A.L."/>
            <person name="Mardanov A.V."/>
            <person name="Ivanova A.A."/>
            <person name="Saltykova V.X."/>
            <person name="Rijpstra W.I.C."/>
            <person name="Sinninghe Damste J.S."/>
            <person name="Ravin N.V."/>
        </authorList>
    </citation>
    <scope>NUCLEOTIDE SEQUENCE [LARGE SCALE GENOMIC DNA]</scope>
    <source>
        <strain evidence="2">PX69</strain>
    </source>
</reference>
<protein>
    <submittedName>
        <fullName evidence="1">Uncharacterized protein</fullName>
    </submittedName>
</protein>
<evidence type="ECO:0000313" key="2">
    <source>
        <dbReference type="Proteomes" id="UP000326837"/>
    </source>
</evidence>
<keyword evidence="2" id="KW-1185">Reference proteome</keyword>
<dbReference type="KEGG" id="lpav:PLANPX_4354"/>
<gene>
    <name evidence="1" type="ORF">PLANPX_4354</name>
</gene>